<reference evidence="16" key="2">
    <citation type="submission" date="2012-11" db="EMBL/GenBank/DDBJ databases">
        <authorList>
            <person name="Kuo A."/>
            <person name="Curtis B.A."/>
            <person name="Tanifuji G."/>
            <person name="Burki F."/>
            <person name="Gruber A."/>
            <person name="Irimia M."/>
            <person name="Maruyama S."/>
            <person name="Arias M.C."/>
            <person name="Ball S.G."/>
            <person name="Gile G.H."/>
            <person name="Hirakawa Y."/>
            <person name="Hopkins J.F."/>
            <person name="Rensing S.A."/>
            <person name="Schmutz J."/>
            <person name="Symeonidi A."/>
            <person name="Elias M."/>
            <person name="Eveleigh R.J."/>
            <person name="Herman E.K."/>
            <person name="Klute M.J."/>
            <person name="Nakayama T."/>
            <person name="Obornik M."/>
            <person name="Reyes-Prieto A."/>
            <person name="Armbrust E.V."/>
            <person name="Aves S.J."/>
            <person name="Beiko R.G."/>
            <person name="Coutinho P."/>
            <person name="Dacks J.B."/>
            <person name="Durnford D.G."/>
            <person name="Fast N.M."/>
            <person name="Green B.R."/>
            <person name="Grisdale C."/>
            <person name="Hempe F."/>
            <person name="Henrissat B."/>
            <person name="Hoppner M.P."/>
            <person name="Ishida K.-I."/>
            <person name="Kim E."/>
            <person name="Koreny L."/>
            <person name="Kroth P.G."/>
            <person name="Liu Y."/>
            <person name="Malik S.-B."/>
            <person name="Maier U.G."/>
            <person name="McRose D."/>
            <person name="Mock T."/>
            <person name="Neilson J.A."/>
            <person name="Onodera N.T."/>
            <person name="Poole A.M."/>
            <person name="Pritham E.J."/>
            <person name="Richards T.A."/>
            <person name="Rocap G."/>
            <person name="Roy S.W."/>
            <person name="Sarai C."/>
            <person name="Schaack S."/>
            <person name="Shirato S."/>
            <person name="Slamovits C.H."/>
            <person name="Spencer D.F."/>
            <person name="Suzuki S."/>
            <person name="Worden A.Z."/>
            <person name="Zauner S."/>
            <person name="Barry K."/>
            <person name="Bell C."/>
            <person name="Bharti A.K."/>
            <person name="Crow J.A."/>
            <person name="Grimwood J."/>
            <person name="Kramer R."/>
            <person name="Lindquist E."/>
            <person name="Lucas S."/>
            <person name="Salamov A."/>
            <person name="McFadden G.I."/>
            <person name="Lane C.E."/>
            <person name="Keeling P.J."/>
            <person name="Gray M.W."/>
            <person name="Grigoriev I.V."/>
            <person name="Archibald J.M."/>
        </authorList>
    </citation>
    <scope>NUCLEOTIDE SEQUENCE</scope>
    <source>
        <strain evidence="16">CCMP2712</strain>
    </source>
</reference>
<comment type="similarity">
    <text evidence="3">Belongs to the SRP receptor beta subunit family.</text>
</comment>
<evidence type="ECO:0000256" key="13">
    <source>
        <dbReference type="SAM" id="SignalP"/>
    </source>
</evidence>
<comment type="subcellular location">
    <subcellularLocation>
        <location evidence="2">Endoplasmic reticulum membrane</location>
        <topology evidence="2">Single-pass membrane protein</topology>
    </subcellularLocation>
    <subcellularLocation>
        <location evidence="1">Plastid</location>
        <location evidence="1">Chloroplast</location>
    </subcellularLocation>
</comment>
<evidence type="ECO:0000256" key="5">
    <source>
        <dbReference type="ARBA" id="ARBA00022692"/>
    </source>
</evidence>
<dbReference type="PaxDb" id="55529-EKX53144"/>
<dbReference type="GeneID" id="17309676"/>
<dbReference type="STRING" id="905079.L1JXT0"/>
<dbReference type="Gene3D" id="3.40.50.300">
    <property type="entry name" value="P-loop containing nucleotide triphosphate hydrolases"/>
    <property type="match status" value="1"/>
</dbReference>
<evidence type="ECO:0000313" key="16">
    <source>
        <dbReference type="Proteomes" id="UP000011087"/>
    </source>
</evidence>
<dbReference type="GO" id="GO:0009507">
    <property type="term" value="C:chloroplast"/>
    <property type="evidence" value="ECO:0007669"/>
    <property type="project" value="UniProtKB-SubCell"/>
</dbReference>
<keyword evidence="13" id="KW-0732">Signal</keyword>
<evidence type="ECO:0000256" key="2">
    <source>
        <dbReference type="ARBA" id="ARBA00004389"/>
    </source>
</evidence>
<evidence type="ECO:0000256" key="3">
    <source>
        <dbReference type="ARBA" id="ARBA00005619"/>
    </source>
</evidence>
<feature type="chain" id="PRO_5008771907" description="Signal recognition particle receptor subunit beta" evidence="13">
    <location>
        <begin position="22"/>
        <end position="278"/>
    </location>
</feature>
<organism evidence="14">
    <name type="scientific">Guillardia theta (strain CCMP2712)</name>
    <name type="common">Cryptophyte</name>
    <dbReference type="NCBI Taxonomy" id="905079"/>
    <lineage>
        <taxon>Eukaryota</taxon>
        <taxon>Cryptophyceae</taxon>
        <taxon>Pyrenomonadales</taxon>
        <taxon>Geminigeraceae</taxon>
        <taxon>Guillardia</taxon>
    </lineage>
</organism>
<evidence type="ECO:0000256" key="11">
    <source>
        <dbReference type="ARBA" id="ARBA00023170"/>
    </source>
</evidence>
<evidence type="ECO:0000256" key="12">
    <source>
        <dbReference type="SAM" id="Phobius"/>
    </source>
</evidence>
<keyword evidence="11" id="KW-0675">Receptor</keyword>
<feature type="transmembrane region" description="Helical" evidence="12">
    <location>
        <begin position="40"/>
        <end position="59"/>
    </location>
</feature>
<dbReference type="KEGG" id="gtt:GUITHDRAFT_175452"/>
<dbReference type="RefSeq" id="XP_005840124.1">
    <property type="nucleotide sequence ID" value="XM_005840067.1"/>
</dbReference>
<dbReference type="OrthoDB" id="41266at2759"/>
<evidence type="ECO:0000256" key="1">
    <source>
        <dbReference type="ARBA" id="ARBA00004229"/>
    </source>
</evidence>
<dbReference type="SUPFAM" id="SSF52540">
    <property type="entry name" value="P-loop containing nucleoside triphosphate hydrolases"/>
    <property type="match status" value="1"/>
</dbReference>
<dbReference type="OMA" id="CWIDERA"/>
<name>L1JXT0_GUITC</name>
<accession>L1JXT0</accession>
<feature type="signal peptide" evidence="13">
    <location>
        <begin position="1"/>
        <end position="21"/>
    </location>
</feature>
<keyword evidence="10 12" id="KW-0472">Membrane</keyword>
<dbReference type="eggNOG" id="KOG0090">
    <property type="taxonomic scope" value="Eukaryota"/>
</dbReference>
<dbReference type="GO" id="GO:0005525">
    <property type="term" value="F:GTP binding"/>
    <property type="evidence" value="ECO:0007669"/>
    <property type="project" value="UniProtKB-KW"/>
</dbReference>
<protein>
    <recommendedName>
        <fullName evidence="4">Signal recognition particle receptor subunit beta</fullName>
    </recommendedName>
</protein>
<evidence type="ECO:0000256" key="8">
    <source>
        <dbReference type="ARBA" id="ARBA00022989"/>
    </source>
</evidence>
<dbReference type="Pfam" id="PF09439">
    <property type="entry name" value="SRPRB"/>
    <property type="match status" value="1"/>
</dbReference>
<keyword evidence="16" id="KW-1185">Reference proteome</keyword>
<evidence type="ECO:0000256" key="9">
    <source>
        <dbReference type="ARBA" id="ARBA00023134"/>
    </source>
</evidence>
<reference evidence="14 16" key="1">
    <citation type="journal article" date="2012" name="Nature">
        <title>Algal genomes reveal evolutionary mosaicism and the fate of nucleomorphs.</title>
        <authorList>
            <consortium name="DOE Joint Genome Institute"/>
            <person name="Curtis B.A."/>
            <person name="Tanifuji G."/>
            <person name="Burki F."/>
            <person name="Gruber A."/>
            <person name="Irimia M."/>
            <person name="Maruyama S."/>
            <person name="Arias M.C."/>
            <person name="Ball S.G."/>
            <person name="Gile G.H."/>
            <person name="Hirakawa Y."/>
            <person name="Hopkins J.F."/>
            <person name="Kuo A."/>
            <person name="Rensing S.A."/>
            <person name="Schmutz J."/>
            <person name="Symeonidi A."/>
            <person name="Elias M."/>
            <person name="Eveleigh R.J."/>
            <person name="Herman E.K."/>
            <person name="Klute M.J."/>
            <person name="Nakayama T."/>
            <person name="Obornik M."/>
            <person name="Reyes-Prieto A."/>
            <person name="Armbrust E.V."/>
            <person name="Aves S.J."/>
            <person name="Beiko R.G."/>
            <person name="Coutinho P."/>
            <person name="Dacks J.B."/>
            <person name="Durnford D.G."/>
            <person name="Fast N.M."/>
            <person name="Green B.R."/>
            <person name="Grisdale C.J."/>
            <person name="Hempel F."/>
            <person name="Henrissat B."/>
            <person name="Hoppner M.P."/>
            <person name="Ishida K."/>
            <person name="Kim E."/>
            <person name="Koreny L."/>
            <person name="Kroth P.G."/>
            <person name="Liu Y."/>
            <person name="Malik S.B."/>
            <person name="Maier U.G."/>
            <person name="McRose D."/>
            <person name="Mock T."/>
            <person name="Neilson J.A."/>
            <person name="Onodera N.T."/>
            <person name="Poole A.M."/>
            <person name="Pritham E.J."/>
            <person name="Richards T.A."/>
            <person name="Rocap G."/>
            <person name="Roy S.W."/>
            <person name="Sarai C."/>
            <person name="Schaack S."/>
            <person name="Shirato S."/>
            <person name="Slamovits C.H."/>
            <person name="Spencer D.F."/>
            <person name="Suzuki S."/>
            <person name="Worden A.Z."/>
            <person name="Zauner S."/>
            <person name="Barry K."/>
            <person name="Bell C."/>
            <person name="Bharti A.K."/>
            <person name="Crow J.A."/>
            <person name="Grimwood J."/>
            <person name="Kramer R."/>
            <person name="Lindquist E."/>
            <person name="Lucas S."/>
            <person name="Salamov A."/>
            <person name="McFadden G.I."/>
            <person name="Lane C.E."/>
            <person name="Keeling P.J."/>
            <person name="Gray M.W."/>
            <person name="Grigoriev I.V."/>
            <person name="Archibald J.M."/>
        </authorList>
    </citation>
    <scope>NUCLEOTIDE SEQUENCE</scope>
    <source>
        <strain evidence="14 16">CCMP2712</strain>
    </source>
</reference>
<evidence type="ECO:0000256" key="10">
    <source>
        <dbReference type="ARBA" id="ARBA00023136"/>
    </source>
</evidence>
<dbReference type="EMBL" id="JH992971">
    <property type="protein sequence ID" value="EKX53144.1"/>
    <property type="molecule type" value="Genomic_DNA"/>
</dbReference>
<evidence type="ECO:0000256" key="6">
    <source>
        <dbReference type="ARBA" id="ARBA00022741"/>
    </source>
</evidence>
<evidence type="ECO:0000313" key="15">
    <source>
        <dbReference type="EnsemblProtists" id="EKX53144"/>
    </source>
</evidence>
<keyword evidence="5 12" id="KW-0812">Transmembrane</keyword>
<reference evidence="15" key="3">
    <citation type="submission" date="2015-06" db="UniProtKB">
        <authorList>
            <consortium name="EnsemblProtists"/>
        </authorList>
    </citation>
    <scope>IDENTIFICATION</scope>
</reference>
<dbReference type="InterPro" id="IPR019009">
    <property type="entry name" value="SRP_receptor_beta_su"/>
</dbReference>
<keyword evidence="7" id="KW-0256">Endoplasmic reticulum</keyword>
<dbReference type="EnsemblProtists" id="EKX53144">
    <property type="protein sequence ID" value="EKX53144"/>
    <property type="gene ID" value="GUITHDRAFT_175452"/>
</dbReference>
<evidence type="ECO:0000256" key="7">
    <source>
        <dbReference type="ARBA" id="ARBA00022824"/>
    </source>
</evidence>
<dbReference type="InterPro" id="IPR027417">
    <property type="entry name" value="P-loop_NTPase"/>
</dbReference>
<dbReference type="AlphaFoldDB" id="L1JXT0"/>
<keyword evidence="6" id="KW-0547">Nucleotide-binding</keyword>
<keyword evidence="9" id="KW-0342">GTP-binding</keyword>
<evidence type="ECO:0000256" key="4">
    <source>
        <dbReference type="ARBA" id="ARBA00020256"/>
    </source>
</evidence>
<evidence type="ECO:0000313" key="14">
    <source>
        <dbReference type="EMBL" id="EKX53144.1"/>
    </source>
</evidence>
<sequence>MQGGRELMALVMAALVMAAMAEEEQKRENLERSWMAGDGMMVGVIVSVVVGGLGGWFLLRGGGKKKLKGDAVFLVGACDAGKTVLVQRLREEGGEKGVRPTHTSMMLNECTIQLEGEDKGRAVRVIDFPGHGRLRPMLFDMLEDCAVLIFVIDATTFHLQAREIAEFMLDLLTSTSLLKNTRMMLVACNKVDALPDELAGISPKVMVKKRLESEIEALRVARADSLNDTANTMRVELEIAGAEFKWSDSPLDVEFADCSAMEGKVTPVVSFLKKAINS</sequence>
<dbReference type="HOGENOM" id="CLU_1002704_0_0_1"/>
<dbReference type="GO" id="GO:0005789">
    <property type="term" value="C:endoplasmic reticulum membrane"/>
    <property type="evidence" value="ECO:0007669"/>
    <property type="project" value="UniProtKB-SubCell"/>
</dbReference>
<dbReference type="Proteomes" id="UP000011087">
    <property type="component" value="Unassembled WGS sequence"/>
</dbReference>
<gene>
    <name evidence="14" type="ORF">GUITHDRAFT_175452</name>
</gene>
<keyword evidence="8 12" id="KW-1133">Transmembrane helix</keyword>
<proteinExistence type="inferred from homology"/>